<gene>
    <name evidence="1" type="ORF">Sradi_0981900</name>
</gene>
<proteinExistence type="predicted"/>
<reference evidence="1" key="1">
    <citation type="submission" date="2020-06" db="EMBL/GenBank/DDBJ databases">
        <authorList>
            <person name="Li T."/>
            <person name="Hu X."/>
            <person name="Zhang T."/>
            <person name="Song X."/>
            <person name="Zhang H."/>
            <person name="Dai N."/>
            <person name="Sheng W."/>
            <person name="Hou X."/>
            <person name="Wei L."/>
        </authorList>
    </citation>
    <scope>NUCLEOTIDE SEQUENCE</scope>
    <source>
        <strain evidence="1">G02</strain>
        <tissue evidence="1">Leaf</tissue>
    </source>
</reference>
<dbReference type="EMBL" id="JACGWJ010000004">
    <property type="protein sequence ID" value="KAL0424471.1"/>
    <property type="molecule type" value="Genomic_DNA"/>
</dbReference>
<organism evidence="1">
    <name type="scientific">Sesamum radiatum</name>
    <name type="common">Black benniseed</name>
    <dbReference type="NCBI Taxonomy" id="300843"/>
    <lineage>
        <taxon>Eukaryota</taxon>
        <taxon>Viridiplantae</taxon>
        <taxon>Streptophyta</taxon>
        <taxon>Embryophyta</taxon>
        <taxon>Tracheophyta</taxon>
        <taxon>Spermatophyta</taxon>
        <taxon>Magnoliopsida</taxon>
        <taxon>eudicotyledons</taxon>
        <taxon>Gunneridae</taxon>
        <taxon>Pentapetalae</taxon>
        <taxon>asterids</taxon>
        <taxon>lamiids</taxon>
        <taxon>Lamiales</taxon>
        <taxon>Pedaliaceae</taxon>
        <taxon>Sesamum</taxon>
    </lineage>
</organism>
<protein>
    <submittedName>
        <fullName evidence="1">Uncharacterized protein</fullName>
    </submittedName>
</protein>
<name>A0AAW2V8C2_SESRA</name>
<sequence length="61" mass="6329">MLSLGIAGVESVYSGAVTSAGVVTCAGTRTASCSRMAIQSSVEWFPGDPKTAPRVGRLERR</sequence>
<comment type="caution">
    <text evidence="1">The sequence shown here is derived from an EMBL/GenBank/DDBJ whole genome shotgun (WGS) entry which is preliminary data.</text>
</comment>
<evidence type="ECO:0000313" key="1">
    <source>
        <dbReference type="EMBL" id="KAL0424471.1"/>
    </source>
</evidence>
<accession>A0AAW2V8C2</accession>
<dbReference type="AlphaFoldDB" id="A0AAW2V8C2"/>
<reference evidence="1" key="2">
    <citation type="journal article" date="2024" name="Plant">
        <title>Genomic evolution and insights into agronomic trait innovations of Sesamum species.</title>
        <authorList>
            <person name="Miao H."/>
            <person name="Wang L."/>
            <person name="Qu L."/>
            <person name="Liu H."/>
            <person name="Sun Y."/>
            <person name="Le M."/>
            <person name="Wang Q."/>
            <person name="Wei S."/>
            <person name="Zheng Y."/>
            <person name="Lin W."/>
            <person name="Duan Y."/>
            <person name="Cao H."/>
            <person name="Xiong S."/>
            <person name="Wang X."/>
            <person name="Wei L."/>
            <person name="Li C."/>
            <person name="Ma Q."/>
            <person name="Ju M."/>
            <person name="Zhao R."/>
            <person name="Li G."/>
            <person name="Mu C."/>
            <person name="Tian Q."/>
            <person name="Mei H."/>
            <person name="Zhang T."/>
            <person name="Gao T."/>
            <person name="Zhang H."/>
        </authorList>
    </citation>
    <scope>NUCLEOTIDE SEQUENCE</scope>
    <source>
        <strain evidence="1">G02</strain>
    </source>
</reference>